<sequence>MNTFMLCPLQEGYSFTVGNNLREQQLEGGMPRQVVKFIGAVHTVNASILLKDRRARQYFWAFWRVNQTQIWRWQLSLDNGALEDCLCQFSAENAPQENFIDGPIRKVGINIYVVPIKRDSAFDQSIVELWQSGLINNLSDLEKIPNVWLPDALGV</sequence>
<accession>A0A2W5S066</accession>
<comment type="caution">
    <text evidence="1">The sequence shown here is derived from an EMBL/GenBank/DDBJ whole genome shotgun (WGS) entry which is preliminary data.</text>
</comment>
<gene>
    <name evidence="1" type="ORF">DI542_01245</name>
</gene>
<dbReference type="EMBL" id="QFQJ01000003">
    <property type="protein sequence ID" value="PZQ93494.1"/>
    <property type="molecule type" value="Genomic_DNA"/>
</dbReference>
<dbReference type="Proteomes" id="UP000249282">
    <property type="component" value="Unassembled WGS sequence"/>
</dbReference>
<evidence type="ECO:0000313" key="1">
    <source>
        <dbReference type="EMBL" id="PZQ93494.1"/>
    </source>
</evidence>
<name>A0A2W5S066_ACIJO</name>
<evidence type="ECO:0000313" key="2">
    <source>
        <dbReference type="Proteomes" id="UP000249282"/>
    </source>
</evidence>
<dbReference type="AlphaFoldDB" id="A0A2W5S066"/>
<reference evidence="1 2" key="1">
    <citation type="submission" date="2017-11" db="EMBL/GenBank/DDBJ databases">
        <title>Infants hospitalized years apart are colonized by the same room-sourced microbial strains.</title>
        <authorList>
            <person name="Brooks B."/>
            <person name="Olm M.R."/>
            <person name="Firek B.A."/>
            <person name="Baker R."/>
            <person name="Thomas B.C."/>
            <person name="Morowitz M.J."/>
            <person name="Banfield J.F."/>
        </authorList>
    </citation>
    <scope>NUCLEOTIDE SEQUENCE [LARGE SCALE GENOMIC DNA]</scope>
    <source>
        <strain evidence="1">S2_003_000_R3_20</strain>
    </source>
</reference>
<protein>
    <submittedName>
        <fullName evidence="1">Uncharacterized protein</fullName>
    </submittedName>
</protein>
<dbReference type="RefSeq" id="WP_201951167.1">
    <property type="nucleotide sequence ID" value="NZ_CP068206.1"/>
</dbReference>
<organism evidence="1 2">
    <name type="scientific">Acinetobacter johnsonii</name>
    <dbReference type="NCBI Taxonomy" id="40214"/>
    <lineage>
        <taxon>Bacteria</taxon>
        <taxon>Pseudomonadati</taxon>
        <taxon>Pseudomonadota</taxon>
        <taxon>Gammaproteobacteria</taxon>
        <taxon>Moraxellales</taxon>
        <taxon>Moraxellaceae</taxon>
        <taxon>Acinetobacter</taxon>
    </lineage>
</organism>
<proteinExistence type="predicted"/>